<evidence type="ECO:0000256" key="3">
    <source>
        <dbReference type="ARBA" id="ARBA00012438"/>
    </source>
</evidence>
<dbReference type="InterPro" id="IPR050980">
    <property type="entry name" value="2C_sensor_his_kinase"/>
</dbReference>
<dbReference type="SUPFAM" id="SSF55874">
    <property type="entry name" value="ATPase domain of HSP90 chaperone/DNA topoisomerase II/histidine kinase"/>
    <property type="match status" value="1"/>
</dbReference>
<protein>
    <recommendedName>
        <fullName evidence="3">histidine kinase</fullName>
        <ecNumber evidence="3">2.7.13.3</ecNumber>
    </recommendedName>
</protein>
<accession>A0A7C5QWZ5</accession>
<dbReference type="InterPro" id="IPR005467">
    <property type="entry name" value="His_kinase_dom"/>
</dbReference>
<evidence type="ECO:0000256" key="6">
    <source>
        <dbReference type="ARBA" id="ARBA00022741"/>
    </source>
</evidence>
<evidence type="ECO:0000256" key="1">
    <source>
        <dbReference type="ARBA" id="ARBA00000085"/>
    </source>
</evidence>
<proteinExistence type="predicted"/>
<gene>
    <name evidence="12" type="ORF">ENJ42_08195</name>
</gene>
<reference evidence="12" key="1">
    <citation type="journal article" date="2020" name="mSystems">
        <title>Genome- and Community-Level Interaction Insights into Carbon Utilization and Element Cycling Functions of Hydrothermarchaeota in Hydrothermal Sediment.</title>
        <authorList>
            <person name="Zhou Z."/>
            <person name="Liu Y."/>
            <person name="Xu W."/>
            <person name="Pan J."/>
            <person name="Luo Z.H."/>
            <person name="Li M."/>
        </authorList>
    </citation>
    <scope>NUCLEOTIDE SEQUENCE [LARGE SCALE GENOMIC DNA]</scope>
    <source>
        <strain evidence="12">HyVt-485</strain>
    </source>
</reference>
<keyword evidence="5" id="KW-0808">Transferase</keyword>
<keyword evidence="9" id="KW-0812">Transmembrane</keyword>
<evidence type="ECO:0000256" key="8">
    <source>
        <dbReference type="ARBA" id="ARBA00022840"/>
    </source>
</evidence>
<comment type="caution">
    <text evidence="12">The sequence shown here is derived from an EMBL/GenBank/DDBJ whole genome shotgun (WGS) entry which is preliminary data.</text>
</comment>
<dbReference type="Gene3D" id="1.10.287.130">
    <property type="match status" value="1"/>
</dbReference>
<dbReference type="PROSITE" id="PS50885">
    <property type="entry name" value="HAMP"/>
    <property type="match status" value="1"/>
</dbReference>
<dbReference type="PROSITE" id="PS50109">
    <property type="entry name" value="HIS_KIN"/>
    <property type="match status" value="1"/>
</dbReference>
<comment type="catalytic activity">
    <reaction evidence="1">
        <text>ATP + protein L-histidine = ADP + protein N-phospho-L-histidine.</text>
        <dbReference type="EC" id="2.7.13.3"/>
    </reaction>
</comment>
<keyword evidence="4" id="KW-0597">Phosphoprotein</keyword>
<evidence type="ECO:0000256" key="4">
    <source>
        <dbReference type="ARBA" id="ARBA00022553"/>
    </source>
</evidence>
<evidence type="ECO:0000313" key="12">
    <source>
        <dbReference type="EMBL" id="HHL43582.1"/>
    </source>
</evidence>
<dbReference type="GO" id="GO:0004673">
    <property type="term" value="F:protein histidine kinase activity"/>
    <property type="evidence" value="ECO:0007669"/>
    <property type="project" value="UniProtKB-EC"/>
</dbReference>
<dbReference type="InterPro" id="IPR003594">
    <property type="entry name" value="HATPase_dom"/>
</dbReference>
<comment type="subcellular location">
    <subcellularLocation>
        <location evidence="2">Membrane</location>
    </subcellularLocation>
</comment>
<keyword evidence="6" id="KW-0547">Nucleotide-binding</keyword>
<organism evidence="12">
    <name type="scientific">Hellea balneolensis</name>
    <dbReference type="NCBI Taxonomy" id="287478"/>
    <lineage>
        <taxon>Bacteria</taxon>
        <taxon>Pseudomonadati</taxon>
        <taxon>Pseudomonadota</taxon>
        <taxon>Alphaproteobacteria</taxon>
        <taxon>Maricaulales</taxon>
        <taxon>Robiginitomaculaceae</taxon>
        <taxon>Hellea</taxon>
    </lineage>
</organism>
<dbReference type="PANTHER" id="PTHR44936:SF10">
    <property type="entry name" value="SENSOR PROTEIN RSTB"/>
    <property type="match status" value="1"/>
</dbReference>
<evidence type="ECO:0000259" key="11">
    <source>
        <dbReference type="PROSITE" id="PS50885"/>
    </source>
</evidence>
<dbReference type="SMART" id="SM00387">
    <property type="entry name" value="HATPase_c"/>
    <property type="match status" value="1"/>
</dbReference>
<dbReference type="AlphaFoldDB" id="A0A7C5QWZ5"/>
<name>A0A7C5QWZ5_9PROT</name>
<dbReference type="Pfam" id="PF02518">
    <property type="entry name" value="HATPase_c"/>
    <property type="match status" value="1"/>
</dbReference>
<dbReference type="GO" id="GO:0005524">
    <property type="term" value="F:ATP binding"/>
    <property type="evidence" value="ECO:0007669"/>
    <property type="project" value="UniProtKB-KW"/>
</dbReference>
<keyword evidence="8" id="KW-0067">ATP-binding</keyword>
<feature type="domain" description="Histidine kinase" evidence="10">
    <location>
        <begin position="255"/>
        <end position="462"/>
    </location>
</feature>
<dbReference type="InterPro" id="IPR004358">
    <property type="entry name" value="Sig_transdc_His_kin-like_C"/>
</dbReference>
<dbReference type="GO" id="GO:0016020">
    <property type="term" value="C:membrane"/>
    <property type="evidence" value="ECO:0007669"/>
    <property type="project" value="UniProtKB-SubCell"/>
</dbReference>
<sequence length="469" mass="52349">MGIRMNWRGLSSKLLLLTILFVMLAEGLIFFPSAAMFRQNWLWQRAESAGLITLAIEGVPNYEGSSMLSEQFMKSTSVTMVAQNREGMSELVLGMPPSGKIVGVDDLRKRRRLPLFRKTFRDFFGDGQGYIRVLSHPTVKGVDSLEFLVPQARLKAALRDYSARVLLWSIVISLMTGLLIYFALTRMIVVPVKKLATGLANFRNDPRKRQTELPANFRKDEIGQLEREFVDMKDGVRLAFQRQERLATLGMAMAKINHDLRNVLTSTQLISDRLASDPDERISRMGQRLVKTVDRGVKLCEATLSFSQSVEERPKIKPVRIATLIGEAAGDTMAEEGQVKFTNKVPHNLQALVDPDHTYRIFHNLFRNAIQAMTKSDTQDLSVDAKIKDDKLHINISDTGPGLPEKAKSNLFKAFTSSTTKGGTGLGLTISRELARAQGGNLILEKTGPDGTTFTVCLPLYHPDNKKPA</sequence>
<evidence type="ECO:0000256" key="9">
    <source>
        <dbReference type="SAM" id="Phobius"/>
    </source>
</evidence>
<evidence type="ECO:0000256" key="7">
    <source>
        <dbReference type="ARBA" id="ARBA00022777"/>
    </source>
</evidence>
<feature type="transmembrane region" description="Helical" evidence="9">
    <location>
        <begin position="165"/>
        <end position="184"/>
    </location>
</feature>
<keyword evidence="9" id="KW-0472">Membrane</keyword>
<keyword evidence="9" id="KW-1133">Transmembrane helix</keyword>
<keyword evidence="7 12" id="KW-0418">Kinase</keyword>
<dbReference type="InterPro" id="IPR003660">
    <property type="entry name" value="HAMP_dom"/>
</dbReference>
<evidence type="ECO:0000256" key="5">
    <source>
        <dbReference type="ARBA" id="ARBA00022679"/>
    </source>
</evidence>
<feature type="domain" description="HAMP" evidence="11">
    <location>
        <begin position="186"/>
        <end position="241"/>
    </location>
</feature>
<dbReference type="PRINTS" id="PR00344">
    <property type="entry name" value="BCTRLSENSOR"/>
</dbReference>
<evidence type="ECO:0000256" key="2">
    <source>
        <dbReference type="ARBA" id="ARBA00004370"/>
    </source>
</evidence>
<dbReference type="EC" id="2.7.13.3" evidence="3"/>
<dbReference type="PANTHER" id="PTHR44936">
    <property type="entry name" value="SENSOR PROTEIN CREC"/>
    <property type="match status" value="1"/>
</dbReference>
<dbReference type="GO" id="GO:0007165">
    <property type="term" value="P:signal transduction"/>
    <property type="evidence" value="ECO:0007669"/>
    <property type="project" value="InterPro"/>
</dbReference>
<dbReference type="InterPro" id="IPR036890">
    <property type="entry name" value="HATPase_C_sf"/>
</dbReference>
<dbReference type="Gene3D" id="6.10.340.10">
    <property type="match status" value="1"/>
</dbReference>
<dbReference type="Gene3D" id="3.30.565.10">
    <property type="entry name" value="Histidine kinase-like ATPase, C-terminal domain"/>
    <property type="match status" value="1"/>
</dbReference>
<dbReference type="Proteomes" id="UP000885830">
    <property type="component" value="Unassembled WGS sequence"/>
</dbReference>
<dbReference type="EMBL" id="DRMJ01000430">
    <property type="protein sequence ID" value="HHL43582.1"/>
    <property type="molecule type" value="Genomic_DNA"/>
</dbReference>
<evidence type="ECO:0000259" key="10">
    <source>
        <dbReference type="PROSITE" id="PS50109"/>
    </source>
</evidence>